<dbReference type="Proteomes" id="UP000632138">
    <property type="component" value="Unassembled WGS sequence"/>
</dbReference>
<protein>
    <submittedName>
        <fullName evidence="1">DUF2267 domain-containing protein</fullName>
    </submittedName>
</protein>
<gene>
    <name evidence="1" type="ORF">JIG36_33050</name>
</gene>
<proteinExistence type="predicted"/>
<dbReference type="Gene3D" id="1.10.490.110">
    <property type="entry name" value="Uncharacterized conserved protein DUF2267"/>
    <property type="match status" value="1"/>
</dbReference>
<comment type="caution">
    <text evidence="1">The sequence shown here is derived from an EMBL/GenBank/DDBJ whole genome shotgun (WGS) entry which is preliminary data.</text>
</comment>
<reference evidence="1 2" key="1">
    <citation type="submission" date="2021-01" db="EMBL/GenBank/DDBJ databases">
        <title>Actinoplanes sp. nov. LDG1-06 isolated from lichen.</title>
        <authorList>
            <person name="Saeng-In P."/>
            <person name="Phongsopitanun W."/>
            <person name="Kanchanasin P."/>
            <person name="Yuki M."/>
            <person name="Kudo T."/>
            <person name="Ohkuma M."/>
            <person name="Tanasupawat S."/>
        </authorList>
    </citation>
    <scope>NUCLEOTIDE SEQUENCE [LARGE SCALE GENOMIC DNA]</scope>
    <source>
        <strain evidence="1 2">LDG1-06</strain>
    </source>
</reference>
<dbReference type="Pfam" id="PF10025">
    <property type="entry name" value="DUF2267"/>
    <property type="match status" value="1"/>
</dbReference>
<dbReference type="InterPro" id="IPR018727">
    <property type="entry name" value="DUF2267"/>
</dbReference>
<evidence type="ECO:0000313" key="1">
    <source>
        <dbReference type="EMBL" id="MBM2620350.1"/>
    </source>
</evidence>
<dbReference type="EMBL" id="JAENHP010000014">
    <property type="protein sequence ID" value="MBM2620350.1"/>
    <property type="molecule type" value="Genomic_DNA"/>
</dbReference>
<dbReference type="RefSeq" id="WP_203380334.1">
    <property type="nucleotide sequence ID" value="NZ_JAENHP010000014.1"/>
</dbReference>
<evidence type="ECO:0000313" key="2">
    <source>
        <dbReference type="Proteomes" id="UP000632138"/>
    </source>
</evidence>
<organism evidence="1 2">
    <name type="scientific">Paractinoplanes ovalisporus</name>
    <dbReference type="NCBI Taxonomy" id="2810368"/>
    <lineage>
        <taxon>Bacteria</taxon>
        <taxon>Bacillati</taxon>
        <taxon>Actinomycetota</taxon>
        <taxon>Actinomycetes</taxon>
        <taxon>Micromonosporales</taxon>
        <taxon>Micromonosporaceae</taxon>
        <taxon>Paractinoplanes</taxon>
    </lineage>
</organism>
<sequence>MDIDGLLAGVERRARLHGRRESLRVVSGVVGALADVLPARSLELLAPHLHGEIREQMDGRVRVETPATCRAFLGRVASVLYVDEPDNAFLARVVLEHLNASLRVISPAAFAHLVAPDLRPLLRSGRPPVATRAAARPAALTAKVRMPAVAPAQLA</sequence>
<name>A0ABS2AKK6_9ACTN</name>
<accession>A0ABS2AKK6</accession>
<dbReference type="InterPro" id="IPR038282">
    <property type="entry name" value="DUF2267_sf"/>
</dbReference>
<keyword evidence="2" id="KW-1185">Reference proteome</keyword>